<dbReference type="EMBL" id="JABFTP020000021">
    <property type="protein sequence ID" value="KAL3268566.1"/>
    <property type="molecule type" value="Genomic_DNA"/>
</dbReference>
<accession>A0ABD2MQ91</accession>
<organism evidence="1 2">
    <name type="scientific">Cryptolaemus montrouzieri</name>
    <dbReference type="NCBI Taxonomy" id="559131"/>
    <lineage>
        <taxon>Eukaryota</taxon>
        <taxon>Metazoa</taxon>
        <taxon>Ecdysozoa</taxon>
        <taxon>Arthropoda</taxon>
        <taxon>Hexapoda</taxon>
        <taxon>Insecta</taxon>
        <taxon>Pterygota</taxon>
        <taxon>Neoptera</taxon>
        <taxon>Endopterygota</taxon>
        <taxon>Coleoptera</taxon>
        <taxon>Polyphaga</taxon>
        <taxon>Cucujiformia</taxon>
        <taxon>Coccinelloidea</taxon>
        <taxon>Coccinellidae</taxon>
        <taxon>Scymninae</taxon>
        <taxon>Scymnini</taxon>
        <taxon>Cryptolaemus</taxon>
    </lineage>
</organism>
<keyword evidence="2" id="KW-1185">Reference proteome</keyword>
<proteinExistence type="predicted"/>
<feature type="non-terminal residue" evidence="1">
    <location>
        <position position="129"/>
    </location>
</feature>
<reference evidence="1 2" key="1">
    <citation type="journal article" date="2021" name="BMC Biol.">
        <title>Horizontally acquired antibacterial genes associated with adaptive radiation of ladybird beetles.</title>
        <authorList>
            <person name="Li H.S."/>
            <person name="Tang X.F."/>
            <person name="Huang Y.H."/>
            <person name="Xu Z.Y."/>
            <person name="Chen M.L."/>
            <person name="Du X.Y."/>
            <person name="Qiu B.Y."/>
            <person name="Chen P.T."/>
            <person name="Zhang W."/>
            <person name="Slipinski A."/>
            <person name="Escalona H.E."/>
            <person name="Waterhouse R.M."/>
            <person name="Zwick A."/>
            <person name="Pang H."/>
        </authorList>
    </citation>
    <scope>NUCLEOTIDE SEQUENCE [LARGE SCALE GENOMIC DNA]</scope>
    <source>
        <strain evidence="1">SYSU2018</strain>
    </source>
</reference>
<evidence type="ECO:0000313" key="2">
    <source>
        <dbReference type="Proteomes" id="UP001516400"/>
    </source>
</evidence>
<name>A0ABD2MQ91_9CUCU</name>
<comment type="caution">
    <text evidence="1">The sequence shown here is derived from an EMBL/GenBank/DDBJ whole genome shotgun (WGS) entry which is preliminary data.</text>
</comment>
<sequence length="129" mass="15706">MFKKESQDTELVNRYNEYWKQIKSDIKMRKQEFYRNKITQNMDNPKEMWKTVNEFSRRGNEGSRNDIERIVVHGREITDEWEIASQFKEFFTSVGKGIAQKIKQPLKMYDQQTERYLKTFVLKPTTPRK</sequence>
<gene>
    <name evidence="1" type="ORF">HHI36_007674</name>
</gene>
<protein>
    <submittedName>
        <fullName evidence="1">Uncharacterized protein</fullName>
    </submittedName>
</protein>
<dbReference type="Proteomes" id="UP001516400">
    <property type="component" value="Unassembled WGS sequence"/>
</dbReference>
<evidence type="ECO:0000313" key="1">
    <source>
        <dbReference type="EMBL" id="KAL3268566.1"/>
    </source>
</evidence>
<dbReference type="AlphaFoldDB" id="A0ABD2MQ91"/>